<keyword evidence="3" id="KW-1185">Reference proteome</keyword>
<dbReference type="OrthoDB" id="2418152at2"/>
<organism evidence="2 3">
    <name type="scientific">Macrococcus lamae</name>
    <dbReference type="NCBI Taxonomy" id="198484"/>
    <lineage>
        <taxon>Bacteria</taxon>
        <taxon>Bacillati</taxon>
        <taxon>Bacillota</taxon>
        <taxon>Bacilli</taxon>
        <taxon>Bacillales</taxon>
        <taxon>Staphylococcaceae</taxon>
        <taxon>Macrococcus</taxon>
    </lineage>
</organism>
<keyword evidence="1" id="KW-0812">Transmembrane</keyword>
<evidence type="ECO:0000313" key="3">
    <source>
        <dbReference type="Proteomes" id="UP000294802"/>
    </source>
</evidence>
<evidence type="ECO:0000313" key="2">
    <source>
        <dbReference type="EMBL" id="TDM13128.1"/>
    </source>
</evidence>
<proteinExistence type="predicted"/>
<dbReference type="Proteomes" id="UP000294802">
    <property type="component" value="Unassembled WGS sequence"/>
</dbReference>
<feature type="transmembrane region" description="Helical" evidence="1">
    <location>
        <begin position="189"/>
        <end position="208"/>
    </location>
</feature>
<evidence type="ECO:0000256" key="1">
    <source>
        <dbReference type="SAM" id="Phobius"/>
    </source>
</evidence>
<accession>A0A4R6BXY6</accession>
<dbReference type="EMBL" id="SCWB01000001">
    <property type="protein sequence ID" value="TDM13128.1"/>
    <property type="molecule type" value="Genomic_DNA"/>
</dbReference>
<dbReference type="InterPro" id="IPR009574">
    <property type="entry name" value="DUF1189"/>
</dbReference>
<dbReference type="Pfam" id="PF06691">
    <property type="entry name" value="DUF1189"/>
    <property type="match status" value="1"/>
</dbReference>
<sequence>MNKYTAALKRLFSPKKYPLYRITPLRYVFLHLLLLSLLLSAPGVTHIYQSISSFTTLIEEKEQDIPDFHIKNSMLELQDNKEKIIKVNGGTVTFTEETTGNSSDIMTFTKNKLYIKNIDPIDYSNLNMIENKKSLVELMKVYTESSFFYFLLIMFILIIFQYTVMLMKVTGISLAAHWISFLAKRKSRFMNWIKITAFLITIPTLIQYIDLLVPNALFNPLSWCIMILLVSIAGWYLPRKKTGK</sequence>
<keyword evidence="1" id="KW-0472">Membrane</keyword>
<reference evidence="2 3" key="1">
    <citation type="submission" date="2019-01" db="EMBL/GenBank/DDBJ databases">
        <title>Draft genome sequences of the type strains of six Macrococcus species.</title>
        <authorList>
            <person name="Mazhar S."/>
            <person name="Altermann E."/>
            <person name="Hill C."/>
            <person name="Mcauliffe O."/>
        </authorList>
    </citation>
    <scope>NUCLEOTIDE SEQUENCE [LARGE SCALE GENOMIC DNA]</scope>
    <source>
        <strain evidence="2 3">CCM4815</strain>
    </source>
</reference>
<comment type="caution">
    <text evidence="2">The sequence shown here is derived from an EMBL/GenBank/DDBJ whole genome shotgun (WGS) entry which is preliminary data.</text>
</comment>
<dbReference type="RefSeq" id="WP_133442731.1">
    <property type="nucleotide sequence ID" value="NZ_SCWB01000001.1"/>
</dbReference>
<feature type="transmembrane region" description="Helical" evidence="1">
    <location>
        <begin position="147"/>
        <end position="169"/>
    </location>
</feature>
<dbReference type="AlphaFoldDB" id="A0A4R6BXY6"/>
<keyword evidence="1" id="KW-1133">Transmembrane helix</keyword>
<protein>
    <submittedName>
        <fullName evidence="2">DUF1189 domain-containing protein</fullName>
    </submittedName>
</protein>
<gene>
    <name evidence="2" type="ORF">ERX29_00560</name>
</gene>
<name>A0A4R6BXY6_9STAP</name>
<feature type="transmembrane region" description="Helical" evidence="1">
    <location>
        <begin position="220"/>
        <end position="238"/>
    </location>
</feature>